<name>A0AA48QV65_9TREE</name>
<dbReference type="Proteomes" id="UP001233271">
    <property type="component" value="Chromosome 3"/>
</dbReference>
<gene>
    <name evidence="2" type="ORF">CcaverHIS019_0311210</name>
</gene>
<protein>
    <submittedName>
        <fullName evidence="2">Uncharacterized protein</fullName>
    </submittedName>
</protein>
<dbReference type="KEGG" id="ccac:CcaHIS019_0311210"/>
<sequence>MSMRHSRSENFTTRMPSSSSTYSSSFEKHSFNLARTDSAQRSISGRSSFSGPSVPFQLTTHERLILARQNLGTPHAIVHAIRYPLAQLPSREFLEIRVSDLQFRLPRLNVCVAGAQTNQPRFENGAPWAAKEIVQEGLFSSNVYNDLDAEMAEILQFQEQAFAAQDFDHSPMFRVSILTSPNCEYGYFVPCFNHLMVDGRGSLRLVHLLTAHGVNVPIETFEKPARLDDTLELKPDARYLAPIAFRELIVPKLPKSLQKKWKAKDPWPGERINSHPADSPSSLSFARVSLEVVEACKRAGKARGVRTFHPILKMAYMAALWRVFGPGSSGSGNSLRLVCLTSRDERRPRAGHSAITGCYVTNPEYYTKVSGEQKFWSVTRTMGNWLCDRGVFTGRYNNGVLNEIPGGLTPMDPNYDTARPTGWEQYFGERLDAAAPFRNSIGIHNLGIAALPHGAEDHAWSQTASPFAPVWNINVISHEGGLRLSAVFRDGSAATKAQTDALLHILQVVLERIAFDESDTTIDRLTG</sequence>
<keyword evidence="3" id="KW-1185">Reference proteome</keyword>
<dbReference type="PANTHER" id="PTHR28037:SF1">
    <property type="entry name" value="ALCOHOL O-ACETYLTRANSFERASE 1-RELATED"/>
    <property type="match status" value="1"/>
</dbReference>
<feature type="region of interest" description="Disordered" evidence="1">
    <location>
        <begin position="1"/>
        <end position="23"/>
    </location>
</feature>
<accession>A0AA48QV65</accession>
<dbReference type="InterPro" id="IPR052058">
    <property type="entry name" value="Alcohol_O-acetyltransferase"/>
</dbReference>
<proteinExistence type="predicted"/>
<dbReference type="AlphaFoldDB" id="A0AA48QV65"/>
<evidence type="ECO:0000313" key="3">
    <source>
        <dbReference type="Proteomes" id="UP001233271"/>
    </source>
</evidence>
<evidence type="ECO:0000256" key="1">
    <source>
        <dbReference type="SAM" id="MobiDB-lite"/>
    </source>
</evidence>
<organism evidence="2 3">
    <name type="scientific">Cutaneotrichosporon cavernicola</name>
    <dbReference type="NCBI Taxonomy" id="279322"/>
    <lineage>
        <taxon>Eukaryota</taxon>
        <taxon>Fungi</taxon>
        <taxon>Dikarya</taxon>
        <taxon>Basidiomycota</taxon>
        <taxon>Agaricomycotina</taxon>
        <taxon>Tremellomycetes</taxon>
        <taxon>Trichosporonales</taxon>
        <taxon>Trichosporonaceae</taxon>
        <taxon>Cutaneotrichosporon</taxon>
    </lineage>
</organism>
<reference evidence="2" key="1">
    <citation type="journal article" date="2023" name="BMC Genomics">
        <title>Chromosome-level genome assemblies of Cutaneotrichosporon spp. (Trichosporonales, Basidiomycota) reveal imbalanced evolution between nucleotide sequences and chromosome synteny.</title>
        <authorList>
            <person name="Kobayashi Y."/>
            <person name="Kayamori A."/>
            <person name="Aoki K."/>
            <person name="Shiwa Y."/>
            <person name="Matsutani M."/>
            <person name="Fujita N."/>
            <person name="Sugita T."/>
            <person name="Iwasaki W."/>
            <person name="Tanaka N."/>
            <person name="Takashima M."/>
        </authorList>
    </citation>
    <scope>NUCLEOTIDE SEQUENCE</scope>
    <source>
        <strain evidence="2">HIS019</strain>
    </source>
</reference>
<dbReference type="RefSeq" id="XP_060456316.1">
    <property type="nucleotide sequence ID" value="XM_060599642.1"/>
</dbReference>
<evidence type="ECO:0000313" key="2">
    <source>
        <dbReference type="EMBL" id="BEI91051.1"/>
    </source>
</evidence>
<dbReference type="EMBL" id="AP028214">
    <property type="protein sequence ID" value="BEI91051.1"/>
    <property type="molecule type" value="Genomic_DNA"/>
</dbReference>
<dbReference type="PANTHER" id="PTHR28037">
    <property type="entry name" value="ALCOHOL O-ACETYLTRANSFERASE 1-RELATED"/>
    <property type="match status" value="1"/>
</dbReference>
<dbReference type="GeneID" id="85494921"/>